<keyword evidence="1" id="KW-0732">Signal</keyword>
<evidence type="ECO:0008006" key="4">
    <source>
        <dbReference type="Google" id="ProtNLM"/>
    </source>
</evidence>
<evidence type="ECO:0000313" key="2">
    <source>
        <dbReference type="EMBL" id="KZZ92880.1"/>
    </source>
</evidence>
<name>A0A166NWF4_9HYPO</name>
<proteinExistence type="predicted"/>
<keyword evidence="3" id="KW-1185">Reference proteome</keyword>
<evidence type="ECO:0000256" key="1">
    <source>
        <dbReference type="SAM" id="SignalP"/>
    </source>
</evidence>
<accession>A0A166NWF4</accession>
<sequence>MKFSVAAVLAMATAAFAAPTVELEPRTGGSCGNVVCTDRNLLVLDVDLDLNLDVGGLLDLGLGVDLGLLLGHHRKCKAVYCCPAPCQAGERIPDSCSKY</sequence>
<dbReference type="AlphaFoldDB" id="A0A166NWF4"/>
<protein>
    <recommendedName>
        <fullName evidence="4">Hydrophobin</fullName>
    </recommendedName>
</protein>
<comment type="caution">
    <text evidence="2">The sequence shown here is derived from an EMBL/GenBank/DDBJ whole genome shotgun (WGS) entry which is preliminary data.</text>
</comment>
<evidence type="ECO:0000313" key="3">
    <source>
        <dbReference type="Proteomes" id="UP000078544"/>
    </source>
</evidence>
<dbReference type="EMBL" id="AZGY01000014">
    <property type="protein sequence ID" value="KZZ92880.1"/>
    <property type="molecule type" value="Genomic_DNA"/>
</dbReference>
<feature type="chain" id="PRO_5007877980" description="Hydrophobin" evidence="1">
    <location>
        <begin position="18"/>
        <end position="99"/>
    </location>
</feature>
<gene>
    <name evidence="2" type="ORF">AAL_05912</name>
</gene>
<reference evidence="2 3" key="1">
    <citation type="journal article" date="2016" name="Genome Biol. Evol.">
        <title>Divergent and convergent evolution of fungal pathogenicity.</title>
        <authorList>
            <person name="Shang Y."/>
            <person name="Xiao G."/>
            <person name="Zheng P."/>
            <person name="Cen K."/>
            <person name="Zhan S."/>
            <person name="Wang C."/>
        </authorList>
    </citation>
    <scope>NUCLEOTIDE SEQUENCE [LARGE SCALE GENOMIC DNA]</scope>
    <source>
        <strain evidence="2 3">RCEF 2490</strain>
    </source>
</reference>
<organism evidence="2 3">
    <name type="scientific">Moelleriella libera RCEF 2490</name>
    <dbReference type="NCBI Taxonomy" id="1081109"/>
    <lineage>
        <taxon>Eukaryota</taxon>
        <taxon>Fungi</taxon>
        <taxon>Dikarya</taxon>
        <taxon>Ascomycota</taxon>
        <taxon>Pezizomycotina</taxon>
        <taxon>Sordariomycetes</taxon>
        <taxon>Hypocreomycetidae</taxon>
        <taxon>Hypocreales</taxon>
        <taxon>Clavicipitaceae</taxon>
        <taxon>Moelleriella</taxon>
    </lineage>
</organism>
<feature type="signal peptide" evidence="1">
    <location>
        <begin position="1"/>
        <end position="17"/>
    </location>
</feature>
<dbReference type="Proteomes" id="UP000078544">
    <property type="component" value="Unassembled WGS sequence"/>
</dbReference>